<organism evidence="2 3">
    <name type="scientific">Zymoseptoria tritici (strain CBS 115943 / IPO323)</name>
    <name type="common">Speckled leaf blotch fungus</name>
    <name type="synonym">Septoria tritici</name>
    <dbReference type="NCBI Taxonomy" id="336722"/>
    <lineage>
        <taxon>Eukaryota</taxon>
        <taxon>Fungi</taxon>
        <taxon>Dikarya</taxon>
        <taxon>Ascomycota</taxon>
        <taxon>Pezizomycotina</taxon>
        <taxon>Dothideomycetes</taxon>
        <taxon>Dothideomycetidae</taxon>
        <taxon>Mycosphaerellales</taxon>
        <taxon>Mycosphaerellaceae</taxon>
        <taxon>Zymoseptoria</taxon>
    </lineage>
</organism>
<feature type="compositionally biased region" description="Polar residues" evidence="1">
    <location>
        <begin position="1"/>
        <end position="17"/>
    </location>
</feature>
<evidence type="ECO:0000313" key="2">
    <source>
        <dbReference type="EMBL" id="EGP84308.1"/>
    </source>
</evidence>
<protein>
    <submittedName>
        <fullName evidence="2">Uncharacterized protein</fullName>
    </submittedName>
</protein>
<dbReference type="InParanoid" id="F9XJ89"/>
<dbReference type="HOGENOM" id="CLU_1908341_0_0_1"/>
<feature type="compositionally biased region" description="Basic and acidic residues" evidence="1">
    <location>
        <begin position="22"/>
        <end position="32"/>
    </location>
</feature>
<dbReference type="RefSeq" id="XP_003849332.1">
    <property type="nucleotide sequence ID" value="XM_003849284.1"/>
</dbReference>
<sequence length="133" mass="15511">MTSINVCKNRSRSNSTMEVPDDERRQSTDNLRRSTTTAKTTTAKTIDPAENAKYCSFYRRLSREVNEKIQEAAYNDDVTVEQVKQESKRKTPPPVLDGPELHDFRKFRKEDFEKFKASKQVYKGAEVVTKKWE</sequence>
<evidence type="ECO:0000256" key="1">
    <source>
        <dbReference type="SAM" id="MobiDB-lite"/>
    </source>
</evidence>
<evidence type="ECO:0000313" key="3">
    <source>
        <dbReference type="Proteomes" id="UP000008062"/>
    </source>
</evidence>
<gene>
    <name evidence="2" type="ORF">MYCGRDRAFT_87428</name>
</gene>
<dbReference type="OrthoDB" id="10335263at2759"/>
<dbReference type="AlphaFoldDB" id="F9XJ89"/>
<dbReference type="GeneID" id="13398953"/>
<dbReference type="KEGG" id="ztr:MYCGRDRAFT_87428"/>
<dbReference type="EMBL" id="CM001204">
    <property type="protein sequence ID" value="EGP84308.1"/>
    <property type="molecule type" value="Genomic_DNA"/>
</dbReference>
<dbReference type="VEuPathDB" id="FungiDB:ZTRI_9.168"/>
<reference evidence="2 3" key="1">
    <citation type="journal article" date="2011" name="PLoS Genet.">
        <title>Finished genome of the fungal wheat pathogen Mycosphaerella graminicola reveals dispensome structure, chromosome plasticity, and stealth pathogenesis.</title>
        <authorList>
            <person name="Goodwin S.B."/>
            <person name="Ben M'barek S."/>
            <person name="Dhillon B."/>
            <person name="Wittenberg A.H.J."/>
            <person name="Crane C.F."/>
            <person name="Hane J.K."/>
            <person name="Foster A.J."/>
            <person name="Van der Lee T.A.J."/>
            <person name="Grimwood J."/>
            <person name="Aerts A."/>
            <person name="Antoniw J."/>
            <person name="Bailey A."/>
            <person name="Bluhm B."/>
            <person name="Bowler J."/>
            <person name="Bristow J."/>
            <person name="van der Burgt A."/>
            <person name="Canto-Canche B."/>
            <person name="Churchill A.C.L."/>
            <person name="Conde-Ferraez L."/>
            <person name="Cools H.J."/>
            <person name="Coutinho P.M."/>
            <person name="Csukai M."/>
            <person name="Dehal P."/>
            <person name="De Wit P."/>
            <person name="Donzelli B."/>
            <person name="van de Geest H.C."/>
            <person name="van Ham R.C.H.J."/>
            <person name="Hammond-Kosack K.E."/>
            <person name="Henrissat B."/>
            <person name="Kilian A."/>
            <person name="Kobayashi A.K."/>
            <person name="Koopmann E."/>
            <person name="Kourmpetis Y."/>
            <person name="Kuzniar A."/>
            <person name="Lindquist E."/>
            <person name="Lombard V."/>
            <person name="Maliepaard C."/>
            <person name="Martins N."/>
            <person name="Mehrabi R."/>
            <person name="Nap J.P.H."/>
            <person name="Ponomarenko A."/>
            <person name="Rudd J.J."/>
            <person name="Salamov A."/>
            <person name="Schmutz J."/>
            <person name="Schouten H.J."/>
            <person name="Shapiro H."/>
            <person name="Stergiopoulos I."/>
            <person name="Torriani S.F.F."/>
            <person name="Tu H."/>
            <person name="de Vries R.P."/>
            <person name="Waalwijk C."/>
            <person name="Ware S.B."/>
            <person name="Wiebenga A."/>
            <person name="Zwiers L.-H."/>
            <person name="Oliver R.P."/>
            <person name="Grigoriev I.V."/>
            <person name="Kema G.H.J."/>
        </authorList>
    </citation>
    <scope>NUCLEOTIDE SEQUENCE [LARGE SCALE GENOMIC DNA]</scope>
    <source>
        <strain evidence="3">CBS 115943 / IPO323</strain>
    </source>
</reference>
<dbReference type="Proteomes" id="UP000008062">
    <property type="component" value="Chromosome 9"/>
</dbReference>
<name>F9XJ89_ZYMTI</name>
<feature type="region of interest" description="Disordered" evidence="1">
    <location>
        <begin position="83"/>
        <end position="102"/>
    </location>
</feature>
<keyword evidence="3" id="KW-1185">Reference proteome</keyword>
<accession>F9XJ89</accession>
<feature type="region of interest" description="Disordered" evidence="1">
    <location>
        <begin position="1"/>
        <end position="42"/>
    </location>
</feature>
<proteinExistence type="predicted"/>